<dbReference type="PANTHER" id="PTHR43358">
    <property type="entry name" value="ALPHA/BETA-HYDROLASE"/>
    <property type="match status" value="1"/>
</dbReference>
<dbReference type="InterPro" id="IPR052920">
    <property type="entry name" value="DNA-binding_regulatory"/>
</dbReference>
<feature type="domain" description="Serine aminopeptidase S33" evidence="1">
    <location>
        <begin position="88"/>
        <end position="191"/>
    </location>
</feature>
<dbReference type="PANTHER" id="PTHR43358:SF4">
    <property type="entry name" value="ALPHA_BETA HYDROLASE FOLD-1 DOMAIN-CONTAINING PROTEIN"/>
    <property type="match status" value="1"/>
</dbReference>
<sequence length="312" mass="35535">MKRRKKWLLALAALLTVVVLGVVGGSFYLYHFAFEPTPKVLNHSSSKNKSNLKKNQAWLKRTPKETWHETSATDDLKLVAVYVPAAKQTKRTIVVAHGYMGNKEEMASYIRMWHRQGYNVLAPDDRGNGQSEGDYYGFGWPDRLDYVKWTRQVVRRNGQASQIGLFGVSMGGATVMMMSGEQLPTQVKAIIEDCGYTGVGDELGYELNQLYHLPKFPLLYTASWVAKSKAHFDFMRASSVAQLKRNRLPIFFIHGDKDTFVPTKMVYENYRATSVKDKQLWVVKGAGHAESYTMHPREYARRVGAFMGRYVN</sequence>
<gene>
    <name evidence="2" type="ORF">ACFFLI_03650</name>
</gene>
<comment type="caution">
    <text evidence="2">The sequence shown here is derived from an EMBL/GenBank/DDBJ whole genome shotgun (WGS) entry which is preliminary data.</text>
</comment>
<evidence type="ECO:0000259" key="1">
    <source>
        <dbReference type="Pfam" id="PF12146"/>
    </source>
</evidence>
<accession>A0ABV5WS34</accession>
<evidence type="ECO:0000313" key="3">
    <source>
        <dbReference type="Proteomes" id="UP001589691"/>
    </source>
</evidence>
<dbReference type="Gene3D" id="3.40.50.1820">
    <property type="entry name" value="alpha/beta hydrolase"/>
    <property type="match status" value="1"/>
</dbReference>
<protein>
    <submittedName>
        <fullName evidence="2">Alpha/beta hydrolase</fullName>
    </submittedName>
</protein>
<dbReference type="Pfam" id="PF12146">
    <property type="entry name" value="Hydrolase_4"/>
    <property type="match status" value="1"/>
</dbReference>
<name>A0ABV5WS34_9LACO</name>
<dbReference type="Proteomes" id="UP001589691">
    <property type="component" value="Unassembled WGS sequence"/>
</dbReference>
<organism evidence="2 3">
    <name type="scientific">Lactiplantibacillus modestisalitolerans</name>
    <dbReference type="NCBI Taxonomy" id="1457219"/>
    <lineage>
        <taxon>Bacteria</taxon>
        <taxon>Bacillati</taxon>
        <taxon>Bacillota</taxon>
        <taxon>Bacilli</taxon>
        <taxon>Lactobacillales</taxon>
        <taxon>Lactobacillaceae</taxon>
        <taxon>Lactiplantibacillus</taxon>
    </lineage>
</organism>
<dbReference type="GO" id="GO:0016787">
    <property type="term" value="F:hydrolase activity"/>
    <property type="evidence" value="ECO:0007669"/>
    <property type="project" value="UniProtKB-KW"/>
</dbReference>
<dbReference type="EMBL" id="JBHLZY010000008">
    <property type="protein sequence ID" value="MFB9768968.1"/>
    <property type="molecule type" value="Genomic_DNA"/>
</dbReference>
<proteinExistence type="predicted"/>
<keyword evidence="3" id="KW-1185">Reference proteome</keyword>
<dbReference type="InterPro" id="IPR022742">
    <property type="entry name" value="Hydrolase_4"/>
</dbReference>
<dbReference type="InterPro" id="IPR029058">
    <property type="entry name" value="AB_hydrolase_fold"/>
</dbReference>
<dbReference type="RefSeq" id="WP_137643095.1">
    <property type="nucleotide sequence ID" value="NZ_BJEA01000013.1"/>
</dbReference>
<keyword evidence="2" id="KW-0378">Hydrolase</keyword>
<dbReference type="SUPFAM" id="SSF53474">
    <property type="entry name" value="alpha/beta-Hydrolases"/>
    <property type="match status" value="1"/>
</dbReference>
<reference evidence="2 3" key="1">
    <citation type="submission" date="2024-09" db="EMBL/GenBank/DDBJ databases">
        <authorList>
            <person name="Sun Q."/>
            <person name="Mori K."/>
        </authorList>
    </citation>
    <scope>NUCLEOTIDE SEQUENCE [LARGE SCALE GENOMIC DNA]</scope>
    <source>
        <strain evidence="2 3">TBRC 4576</strain>
    </source>
</reference>
<evidence type="ECO:0000313" key="2">
    <source>
        <dbReference type="EMBL" id="MFB9768968.1"/>
    </source>
</evidence>